<proteinExistence type="inferred from homology"/>
<dbReference type="PROSITE" id="PS00455">
    <property type="entry name" value="AMP_BINDING"/>
    <property type="match status" value="1"/>
</dbReference>
<gene>
    <name evidence="7" type="ORF">UCRPC4_g02588</name>
</gene>
<accession>A0A0G2EMX8</accession>
<comment type="similarity">
    <text evidence="1">Belongs to the ATP-dependent AMP-binding enzyme family.</text>
</comment>
<reference evidence="7 8" key="2">
    <citation type="submission" date="2015-05" db="EMBL/GenBank/DDBJ databases">
        <authorList>
            <person name="Morales-Cruz A."/>
            <person name="Amrine K.C."/>
            <person name="Cantu D."/>
        </authorList>
    </citation>
    <scope>NUCLEOTIDE SEQUENCE [LARGE SCALE GENOMIC DNA]</scope>
    <source>
        <strain evidence="7">UCRPC4</strain>
    </source>
</reference>
<dbReference type="GO" id="GO:0005811">
    <property type="term" value="C:lipid droplet"/>
    <property type="evidence" value="ECO:0007669"/>
    <property type="project" value="TreeGrafter"/>
</dbReference>
<dbReference type="GO" id="GO:0035336">
    <property type="term" value="P:long-chain fatty-acyl-CoA metabolic process"/>
    <property type="evidence" value="ECO:0007669"/>
    <property type="project" value="TreeGrafter"/>
</dbReference>
<evidence type="ECO:0000256" key="3">
    <source>
        <dbReference type="ARBA" id="ARBA00022741"/>
    </source>
</evidence>
<keyword evidence="4" id="KW-0067">ATP-binding</keyword>
<evidence type="ECO:0000259" key="6">
    <source>
        <dbReference type="Pfam" id="PF00501"/>
    </source>
</evidence>
<evidence type="ECO:0000256" key="4">
    <source>
        <dbReference type="ARBA" id="ARBA00022840"/>
    </source>
</evidence>
<evidence type="ECO:0000313" key="7">
    <source>
        <dbReference type="EMBL" id="KKY24122.1"/>
    </source>
</evidence>
<dbReference type="PANTHER" id="PTHR43272:SF83">
    <property type="entry name" value="ACYL-COA SYNTHETASE LONG-CHAIN, ISOFORM J"/>
    <property type="match status" value="1"/>
</dbReference>
<dbReference type="GO" id="GO:0005886">
    <property type="term" value="C:plasma membrane"/>
    <property type="evidence" value="ECO:0007669"/>
    <property type="project" value="TreeGrafter"/>
</dbReference>
<dbReference type="PANTHER" id="PTHR43272">
    <property type="entry name" value="LONG-CHAIN-FATTY-ACID--COA LIGASE"/>
    <property type="match status" value="1"/>
</dbReference>
<dbReference type="InterPro" id="IPR000873">
    <property type="entry name" value="AMP-dep_synth/lig_dom"/>
</dbReference>
<dbReference type="GO" id="GO:0004467">
    <property type="term" value="F:long-chain fatty acid-CoA ligase activity"/>
    <property type="evidence" value="ECO:0007669"/>
    <property type="project" value="UniProtKB-EC"/>
</dbReference>
<dbReference type="SUPFAM" id="SSF56801">
    <property type="entry name" value="Acetyl-CoA synthetase-like"/>
    <property type="match status" value="1"/>
</dbReference>
<dbReference type="EMBL" id="LCWF01000063">
    <property type="protein sequence ID" value="KKY24122.1"/>
    <property type="molecule type" value="Genomic_DNA"/>
</dbReference>
<sequence>MHKKGPFAIPAPGVEAKEGETVPYRNVRCKDGLITVPAPNVKTIYDIVKYGADTFGNAQCIGTRKLLDTHTEIKKVKKFVDGKETEVEKQWSYFEFSGYSYMSFVEYHQLIKLLGSSLKTLNWLSVAHGCCSQSITFVTAYDTLGKEGLRASIQQTESAAIFVDAGLLHSVNQVIKDTPSIKYIIYNNEKKPKEEDLNEISKDIKVIGLDDLKKLGEKNPVKEVLPGPEDLACIMYTSGTSGTPKGVTVKHKAIVAAIAGVTAIVGPVIHPGDALLAYLPQAHILEFIFENASIFWGSVMGYGSPRTLTDTSVRKCKGDIAEFRPTILVGVPAVWEQVRKGIVAKVNSGSAIQSKMFWGALSAKQALLASGLPGVKVLDSLVFSKVKAATGGRLRICMNGGGPIARDTQIFISMAIAPLISGYGLTETSAMGALCDPLAWTPDAHGDLPACIDAKLVNFEDAGYFVTNNPPQGELLIRGPSVTEGYYKNEEETKVALTEDGWFRTGDIAEFDKNGHIKIIDRKKNLVKTMNGEYIALEKLESVYRASPLVANICVYAAEDQARPIAIIVPAEPALVKLANSNGIKGHGLEDLVHNGKLNGIVLKELQAAAKKGDLSGIEVIGGVVMDKDEWTPQNGLTTAAQKIQRRKILQKNHKAVDHAYGKN</sequence>
<dbReference type="AlphaFoldDB" id="A0A0G2EMX8"/>
<dbReference type="InterPro" id="IPR020845">
    <property type="entry name" value="AMP-binding_CS"/>
</dbReference>
<keyword evidence="3" id="KW-0547">Nucleotide-binding</keyword>
<dbReference type="GO" id="GO:0005524">
    <property type="term" value="F:ATP binding"/>
    <property type="evidence" value="ECO:0007669"/>
    <property type="project" value="UniProtKB-KW"/>
</dbReference>
<dbReference type="GO" id="GO:0005783">
    <property type="term" value="C:endoplasmic reticulum"/>
    <property type="evidence" value="ECO:0007669"/>
    <property type="project" value="TreeGrafter"/>
</dbReference>
<dbReference type="OrthoDB" id="1700726at2759"/>
<evidence type="ECO:0000256" key="2">
    <source>
        <dbReference type="ARBA" id="ARBA00022598"/>
    </source>
</evidence>
<dbReference type="Pfam" id="PF00501">
    <property type="entry name" value="AMP-binding"/>
    <property type="match status" value="1"/>
</dbReference>
<keyword evidence="2" id="KW-0436">Ligase</keyword>
<dbReference type="Gene3D" id="3.40.50.12780">
    <property type="entry name" value="N-terminal domain of ligase-like"/>
    <property type="match status" value="1"/>
</dbReference>
<comment type="caution">
    <text evidence="7">The sequence shown here is derived from an EMBL/GenBank/DDBJ whole genome shotgun (WGS) entry which is preliminary data.</text>
</comment>
<dbReference type="InterPro" id="IPR042099">
    <property type="entry name" value="ANL_N_sf"/>
</dbReference>
<organism evidence="7 8">
    <name type="scientific">Phaeomoniella chlamydospora</name>
    <name type="common">Phaeoacremonium chlamydosporum</name>
    <dbReference type="NCBI Taxonomy" id="158046"/>
    <lineage>
        <taxon>Eukaryota</taxon>
        <taxon>Fungi</taxon>
        <taxon>Dikarya</taxon>
        <taxon>Ascomycota</taxon>
        <taxon>Pezizomycotina</taxon>
        <taxon>Eurotiomycetes</taxon>
        <taxon>Chaetothyriomycetidae</taxon>
        <taxon>Phaeomoniellales</taxon>
        <taxon>Phaeomoniellaceae</taxon>
        <taxon>Phaeomoniella</taxon>
    </lineage>
</organism>
<keyword evidence="8" id="KW-1185">Reference proteome</keyword>
<comment type="catalytic activity">
    <reaction evidence="5">
        <text>a long-chain fatty acid + ATP + CoA = a long-chain fatty acyl-CoA + AMP + diphosphate</text>
        <dbReference type="Rhea" id="RHEA:15421"/>
        <dbReference type="ChEBI" id="CHEBI:30616"/>
        <dbReference type="ChEBI" id="CHEBI:33019"/>
        <dbReference type="ChEBI" id="CHEBI:57287"/>
        <dbReference type="ChEBI" id="CHEBI:57560"/>
        <dbReference type="ChEBI" id="CHEBI:83139"/>
        <dbReference type="ChEBI" id="CHEBI:456215"/>
        <dbReference type="EC" id="6.2.1.3"/>
    </reaction>
</comment>
<evidence type="ECO:0000256" key="5">
    <source>
        <dbReference type="ARBA" id="ARBA00036813"/>
    </source>
</evidence>
<evidence type="ECO:0000256" key="1">
    <source>
        <dbReference type="ARBA" id="ARBA00006432"/>
    </source>
</evidence>
<protein>
    <submittedName>
        <fullName evidence="7">Putative fatty acid activator</fullName>
    </submittedName>
</protein>
<name>A0A0G2EMX8_PHACM</name>
<dbReference type="Proteomes" id="UP000053317">
    <property type="component" value="Unassembled WGS sequence"/>
</dbReference>
<evidence type="ECO:0000313" key="8">
    <source>
        <dbReference type="Proteomes" id="UP000053317"/>
    </source>
</evidence>
<feature type="domain" description="AMP-dependent synthetase/ligase" evidence="6">
    <location>
        <begin position="120"/>
        <end position="487"/>
    </location>
</feature>
<reference evidence="7 8" key="1">
    <citation type="submission" date="2015-05" db="EMBL/GenBank/DDBJ databases">
        <title>Distinctive expansion of gene families associated with plant cell wall degradation and secondary metabolism in the genomes of grapevine trunk pathogens.</title>
        <authorList>
            <person name="Lawrence D.P."/>
            <person name="Travadon R."/>
            <person name="Rolshausen P.E."/>
            <person name="Baumgartner K."/>
        </authorList>
    </citation>
    <scope>NUCLEOTIDE SEQUENCE [LARGE SCALE GENOMIC DNA]</scope>
    <source>
        <strain evidence="7">UCRPC4</strain>
    </source>
</reference>